<dbReference type="Pfam" id="PF07586">
    <property type="entry name" value="HXXSHH"/>
    <property type="match status" value="1"/>
</dbReference>
<name>A0AAU7CJP3_9BACT</name>
<sequence length="478" mass="52660">MSLKNRPITRRTVLRGAGAMVALPLLEAMRPLSGALAALAPTGAAAADDKPPVRMACLFWPNGCNPKTWTPAKEGRNYDLSPILEPLARHKDDFLVLTRLSNQGTFTGDGHYVKDAAWLTGTTIHRTTGADLNAGGVSMDQLAAKRIGVQTPIPSLELGVEPVTTGVDTNVGYTRLYGSHISWSSPTTPVAREINPKLAFDRLFRSNAAGRAGRDDLSVLDLVADDTAALRNQVGQHDRRKLDEYLDSVRAVEKRITYEASDRRARYRDDPQARKDIETLGGRVDTYKHDPGRFRERSMNHTDHVRLMLDILLLSLQTDSTRIATFMFGNSVSNKNFSFVEGVKGGHHELSHHENDPEKMAQYQRITMWHLEQCAYLLDKMKQIREGEGTLLDHSMVLCGSALRDGNQHDPHDLPTVLAGRAGGTLAPGRHIAYTKDTPLCNLYVSMLDRVGAPVERFADSTGQLPGLDNPEYTPGPA</sequence>
<accession>A0AAU7CJP3</accession>
<organism evidence="1">
    <name type="scientific">Singulisphaera sp. Ch08</name>
    <dbReference type="NCBI Taxonomy" id="3120278"/>
    <lineage>
        <taxon>Bacteria</taxon>
        <taxon>Pseudomonadati</taxon>
        <taxon>Planctomycetota</taxon>
        <taxon>Planctomycetia</taxon>
        <taxon>Isosphaerales</taxon>
        <taxon>Isosphaeraceae</taxon>
        <taxon>Singulisphaera</taxon>
    </lineage>
</organism>
<dbReference type="PROSITE" id="PS51318">
    <property type="entry name" value="TAT"/>
    <property type="match status" value="1"/>
</dbReference>
<protein>
    <submittedName>
        <fullName evidence="1">DUF1552 domain-containing protein</fullName>
    </submittedName>
</protein>
<dbReference type="InterPro" id="IPR006311">
    <property type="entry name" value="TAT_signal"/>
</dbReference>
<evidence type="ECO:0000313" key="1">
    <source>
        <dbReference type="EMBL" id="XBH05489.1"/>
    </source>
</evidence>
<proteinExistence type="predicted"/>
<reference evidence="1" key="1">
    <citation type="submission" date="2024-05" db="EMBL/GenBank/DDBJ databases">
        <title>Planctomycetes of the genus Singulisphaera possess chitinolytic capabilities.</title>
        <authorList>
            <person name="Ivanova A."/>
        </authorList>
    </citation>
    <scope>NUCLEOTIDE SEQUENCE</scope>
    <source>
        <strain evidence="1">Ch08T</strain>
    </source>
</reference>
<dbReference type="AlphaFoldDB" id="A0AAU7CJP3"/>
<dbReference type="InterPro" id="IPR011447">
    <property type="entry name" value="DUF1552"/>
</dbReference>
<dbReference type="EMBL" id="CP155447">
    <property type="protein sequence ID" value="XBH05489.1"/>
    <property type="molecule type" value="Genomic_DNA"/>
</dbReference>
<gene>
    <name evidence="1" type="ORF">V5E97_05570</name>
</gene>
<dbReference type="RefSeq" id="WP_406698311.1">
    <property type="nucleotide sequence ID" value="NZ_CP155447.1"/>
</dbReference>